<dbReference type="Proteomes" id="UP000002630">
    <property type="component" value="Linkage Group LG09"/>
</dbReference>
<keyword evidence="2" id="KW-1185">Reference proteome</keyword>
<accession>D7FUD6</accession>
<evidence type="ECO:0000313" key="2">
    <source>
        <dbReference type="Proteomes" id="UP000002630"/>
    </source>
</evidence>
<name>D7FUD6_ECTSI</name>
<organism evidence="1 2">
    <name type="scientific">Ectocarpus siliculosus</name>
    <name type="common">Brown alga</name>
    <name type="synonym">Conferva siliculosa</name>
    <dbReference type="NCBI Taxonomy" id="2880"/>
    <lineage>
        <taxon>Eukaryota</taxon>
        <taxon>Sar</taxon>
        <taxon>Stramenopiles</taxon>
        <taxon>Ochrophyta</taxon>
        <taxon>PX clade</taxon>
        <taxon>Phaeophyceae</taxon>
        <taxon>Ectocarpales</taxon>
        <taxon>Ectocarpaceae</taxon>
        <taxon>Ectocarpus</taxon>
    </lineage>
</organism>
<reference evidence="1 2" key="1">
    <citation type="journal article" date="2010" name="Nature">
        <title>The Ectocarpus genome and the independent evolution of multicellularity in brown algae.</title>
        <authorList>
            <person name="Cock J.M."/>
            <person name="Sterck L."/>
            <person name="Rouze P."/>
            <person name="Scornet D."/>
            <person name="Allen A.E."/>
            <person name="Amoutzias G."/>
            <person name="Anthouard V."/>
            <person name="Artiguenave F."/>
            <person name="Aury J.M."/>
            <person name="Badger J.H."/>
            <person name="Beszteri B."/>
            <person name="Billiau K."/>
            <person name="Bonnet E."/>
            <person name="Bothwell J.H."/>
            <person name="Bowler C."/>
            <person name="Boyen C."/>
            <person name="Brownlee C."/>
            <person name="Carrano C.J."/>
            <person name="Charrier B."/>
            <person name="Cho G.Y."/>
            <person name="Coelho S.M."/>
            <person name="Collen J."/>
            <person name="Corre E."/>
            <person name="Da Silva C."/>
            <person name="Delage L."/>
            <person name="Delaroque N."/>
            <person name="Dittami S.M."/>
            <person name="Doulbeau S."/>
            <person name="Elias M."/>
            <person name="Farnham G."/>
            <person name="Gachon C.M."/>
            <person name="Gschloessl B."/>
            <person name="Heesch S."/>
            <person name="Jabbari K."/>
            <person name="Jubin C."/>
            <person name="Kawai H."/>
            <person name="Kimura K."/>
            <person name="Kloareg B."/>
            <person name="Kupper F.C."/>
            <person name="Lang D."/>
            <person name="Le Bail A."/>
            <person name="Leblanc C."/>
            <person name="Lerouge P."/>
            <person name="Lohr M."/>
            <person name="Lopez P.J."/>
            <person name="Martens C."/>
            <person name="Maumus F."/>
            <person name="Michel G."/>
            <person name="Miranda-Saavedra D."/>
            <person name="Morales J."/>
            <person name="Moreau H."/>
            <person name="Motomura T."/>
            <person name="Nagasato C."/>
            <person name="Napoli C.A."/>
            <person name="Nelson D.R."/>
            <person name="Nyvall-Collen P."/>
            <person name="Peters A.F."/>
            <person name="Pommier C."/>
            <person name="Potin P."/>
            <person name="Poulain J."/>
            <person name="Quesneville H."/>
            <person name="Read B."/>
            <person name="Rensing S.A."/>
            <person name="Ritter A."/>
            <person name="Rousvoal S."/>
            <person name="Samanta M."/>
            <person name="Samson G."/>
            <person name="Schroeder D.C."/>
            <person name="Segurens B."/>
            <person name="Strittmatter M."/>
            <person name="Tonon T."/>
            <person name="Tregear J.W."/>
            <person name="Valentin K."/>
            <person name="von Dassow P."/>
            <person name="Yamagishi T."/>
            <person name="Van de Peer Y."/>
            <person name="Wincker P."/>
        </authorList>
    </citation>
    <scope>NUCLEOTIDE SEQUENCE [LARGE SCALE GENOMIC DNA]</scope>
    <source>
        <strain evidence="2">Ec32 / CCAP1310/4</strain>
    </source>
</reference>
<dbReference type="InParanoid" id="D7FUD6"/>
<sequence>MDKVGARCGKGSKVQARAVILPRSDRQALEG</sequence>
<evidence type="ECO:0000313" key="1">
    <source>
        <dbReference type="EMBL" id="CBJ26206.1"/>
    </source>
</evidence>
<protein>
    <submittedName>
        <fullName evidence="1">Uncharacterized protein</fullName>
    </submittedName>
</protein>
<dbReference type="EMBL" id="FN649734">
    <property type="protein sequence ID" value="CBJ26206.1"/>
    <property type="molecule type" value="Genomic_DNA"/>
</dbReference>
<gene>
    <name evidence="1" type="ORF">Esi_0027_0077</name>
</gene>
<proteinExistence type="predicted"/>
<dbReference type="EMBL" id="FN648453">
    <property type="protein sequence ID" value="CBJ26206.1"/>
    <property type="molecule type" value="Genomic_DNA"/>
</dbReference>
<dbReference type="AlphaFoldDB" id="D7FUD6"/>